<comment type="caution">
    <text evidence="1">The sequence shown here is derived from an EMBL/GenBank/DDBJ whole genome shotgun (WGS) entry which is preliminary data.</text>
</comment>
<organism evidence="1 2">
    <name type="scientific">Acaryochloris thomasi RCC1774</name>
    <dbReference type="NCBI Taxonomy" id="1764569"/>
    <lineage>
        <taxon>Bacteria</taxon>
        <taxon>Bacillati</taxon>
        <taxon>Cyanobacteriota</taxon>
        <taxon>Cyanophyceae</taxon>
        <taxon>Acaryochloridales</taxon>
        <taxon>Acaryochloridaceae</taxon>
        <taxon>Acaryochloris</taxon>
        <taxon>Acaryochloris thomasi</taxon>
    </lineage>
</organism>
<dbReference type="EMBL" id="PQWO01000039">
    <property type="protein sequence ID" value="PZD70389.1"/>
    <property type="molecule type" value="Genomic_DNA"/>
</dbReference>
<proteinExistence type="predicted"/>
<protein>
    <submittedName>
        <fullName evidence="1">Uncharacterized protein</fullName>
    </submittedName>
</protein>
<dbReference type="Proteomes" id="UP000248857">
    <property type="component" value="Unassembled WGS sequence"/>
</dbReference>
<dbReference type="AlphaFoldDB" id="A0A2W1J7C2"/>
<keyword evidence="2" id="KW-1185">Reference proteome</keyword>
<evidence type="ECO:0000313" key="2">
    <source>
        <dbReference type="Proteomes" id="UP000248857"/>
    </source>
</evidence>
<name>A0A2W1J7C2_9CYAN</name>
<sequence>MVKAIREFRVYIHNNQGFIQNYGERYRCGERISTGFVESAVNQIIAKRMEKKQQMRWTPKGAHLLLQVRTKVLNAEWKETIEEWYPRAGPVEEMPMAA</sequence>
<reference evidence="1 2" key="1">
    <citation type="journal article" date="2018" name="Sci. Rep.">
        <title>A novel species of the marine cyanobacterium Acaryochloris with a unique pigment content and lifestyle.</title>
        <authorList>
            <person name="Partensky F."/>
            <person name="Six C."/>
            <person name="Ratin M."/>
            <person name="Garczarek L."/>
            <person name="Vaulot D."/>
            <person name="Probert I."/>
            <person name="Calteau A."/>
            <person name="Gourvil P."/>
            <person name="Marie D."/>
            <person name="Grebert T."/>
            <person name="Bouchier C."/>
            <person name="Le Panse S."/>
            <person name="Gachenot M."/>
            <person name="Rodriguez F."/>
            <person name="Garrido J.L."/>
        </authorList>
    </citation>
    <scope>NUCLEOTIDE SEQUENCE [LARGE SCALE GENOMIC DNA]</scope>
    <source>
        <strain evidence="1 2">RCC1774</strain>
    </source>
</reference>
<evidence type="ECO:0000313" key="1">
    <source>
        <dbReference type="EMBL" id="PZD70389.1"/>
    </source>
</evidence>
<accession>A0A2W1J7C2</accession>
<gene>
    <name evidence="1" type="ORF">C1752_13115</name>
</gene>